<accession>A0A0F9FK29</accession>
<name>A0A0F9FK29_9ZZZZ</name>
<protein>
    <submittedName>
        <fullName evidence="1">Uncharacterized protein</fullName>
    </submittedName>
</protein>
<proteinExistence type="predicted"/>
<reference evidence="1" key="1">
    <citation type="journal article" date="2015" name="Nature">
        <title>Complex archaea that bridge the gap between prokaryotes and eukaryotes.</title>
        <authorList>
            <person name="Spang A."/>
            <person name="Saw J.H."/>
            <person name="Jorgensen S.L."/>
            <person name="Zaremba-Niedzwiedzka K."/>
            <person name="Martijn J."/>
            <person name="Lind A.E."/>
            <person name="van Eijk R."/>
            <person name="Schleper C."/>
            <person name="Guy L."/>
            <person name="Ettema T.J."/>
        </authorList>
    </citation>
    <scope>NUCLEOTIDE SEQUENCE</scope>
</reference>
<comment type="caution">
    <text evidence="1">The sequence shown here is derived from an EMBL/GenBank/DDBJ whole genome shotgun (WGS) entry which is preliminary data.</text>
</comment>
<dbReference type="EMBL" id="LAZR01032259">
    <property type="protein sequence ID" value="KKL51422.1"/>
    <property type="molecule type" value="Genomic_DNA"/>
</dbReference>
<gene>
    <name evidence="1" type="ORF">LCGC14_2295680</name>
</gene>
<sequence length="135" mass="15823">MDNDDIQWNDAINRTISMAKDQLRPCFAAEHNLKLDNCCKIQLQTLINRLEKMTIKEEEEEVVYTVKLTYFKPKGKYYSDGEYKTKKEALFDIWSEVREMRMDGRLPGLIPGHSPFTISVDVLDHPHAHPHLIVY</sequence>
<evidence type="ECO:0000313" key="1">
    <source>
        <dbReference type="EMBL" id="KKL51422.1"/>
    </source>
</evidence>
<dbReference type="AlphaFoldDB" id="A0A0F9FK29"/>
<organism evidence="1">
    <name type="scientific">marine sediment metagenome</name>
    <dbReference type="NCBI Taxonomy" id="412755"/>
    <lineage>
        <taxon>unclassified sequences</taxon>
        <taxon>metagenomes</taxon>
        <taxon>ecological metagenomes</taxon>
    </lineage>
</organism>